<evidence type="ECO:0000256" key="2">
    <source>
        <dbReference type="ARBA" id="ARBA00022603"/>
    </source>
</evidence>
<dbReference type="NCBIfam" id="TIGR03284">
    <property type="entry name" value="thym_sym"/>
    <property type="match status" value="1"/>
</dbReference>
<dbReference type="GO" id="GO:0004799">
    <property type="term" value="F:thymidylate synthase activity"/>
    <property type="evidence" value="ECO:0007669"/>
    <property type="project" value="UniProtKB-UniRule"/>
</dbReference>
<dbReference type="EMBL" id="JRQD01000001">
    <property type="protein sequence ID" value="KGM07724.1"/>
    <property type="molecule type" value="Genomic_DNA"/>
</dbReference>
<dbReference type="Gene3D" id="3.30.572.10">
    <property type="entry name" value="Thymidylate synthase/dCMP hydroxymethylase domain"/>
    <property type="match status" value="1"/>
</dbReference>
<organism evidence="8 9">
    <name type="scientific">Methylophaga thiooxydans</name>
    <dbReference type="NCBI Taxonomy" id="392484"/>
    <lineage>
        <taxon>Bacteria</taxon>
        <taxon>Pseudomonadati</taxon>
        <taxon>Pseudomonadota</taxon>
        <taxon>Gammaproteobacteria</taxon>
        <taxon>Thiotrichales</taxon>
        <taxon>Piscirickettsiaceae</taxon>
        <taxon>Methylophaga</taxon>
    </lineage>
</organism>
<feature type="binding site" evidence="5">
    <location>
        <begin position="167"/>
        <end position="168"/>
    </location>
    <ligand>
        <name>dUMP</name>
        <dbReference type="ChEBI" id="CHEBI:246422"/>
        <note>ligand shared between dimeric partners</note>
    </ligand>
</feature>
<dbReference type="GO" id="GO:0005829">
    <property type="term" value="C:cytosol"/>
    <property type="evidence" value="ECO:0007669"/>
    <property type="project" value="TreeGrafter"/>
</dbReference>
<comment type="subcellular location">
    <subcellularLocation>
        <location evidence="5">Cytoplasm</location>
    </subcellularLocation>
</comment>
<feature type="binding site" evidence="5">
    <location>
        <position position="212"/>
    </location>
    <ligand>
        <name>(6R)-5,10-methylene-5,6,7,8-tetrahydrofolate</name>
        <dbReference type="ChEBI" id="CHEBI:15636"/>
    </ligand>
</feature>
<comment type="pathway">
    <text evidence="5">Pyrimidine metabolism; dTTP biosynthesis.</text>
</comment>
<dbReference type="InterPro" id="IPR045097">
    <property type="entry name" value="Thymidate_synth/dCMP_Mease"/>
</dbReference>
<comment type="caution">
    <text evidence="5">Lacks conserved residue(s) required for the propagation of feature annotation.</text>
</comment>
<evidence type="ECO:0000259" key="7">
    <source>
        <dbReference type="Pfam" id="PF00303"/>
    </source>
</evidence>
<dbReference type="EC" id="2.1.1.45" evidence="1 5"/>
<dbReference type="RefSeq" id="WP_036310953.1">
    <property type="nucleotide sequence ID" value="NZ_JADFAB010000029.1"/>
</dbReference>
<name>A0A0A0BKY2_9GAMM</name>
<gene>
    <name evidence="5" type="primary">thyA</name>
    <name evidence="8" type="ORF">LP43_0140</name>
</gene>
<dbReference type="InterPro" id="IPR020940">
    <property type="entry name" value="Thymidylate_synthase_AS"/>
</dbReference>
<sequence length="307" mass="35226">MTNTHPEYQYLNLLEKIVSNGSERIDRTGVGTKALFGETLRFDLSEGFPAFTTKRVYWKTAFKEMLWMLKGKSKWGTGNPNIRDLLEQNVHIWSEWPHKKYVDETGDDITLKSFEERVLTDDEFASQWGDLGPVYGKQWRAWKTEDGREIDQVSEVLEQIKNNPTSRRIIFEGWNVGELDQMALPPCHKHYQFFVDPVKGTVSGSLVQRSADTFLGVAFNVCNLALITTLIAEHTGYMPGEIVWYGLDVHVYLNHLDQVREQLSREPKAFPKLVIKSKKKSLFDYTIDDLGLEGYDPHPAIKAPVAI</sequence>
<dbReference type="AlphaFoldDB" id="A0A0A0BKY2"/>
<dbReference type="PANTHER" id="PTHR11548:SF1">
    <property type="entry name" value="THYMIDYLATE SYNTHASE 1"/>
    <property type="match status" value="1"/>
</dbReference>
<keyword evidence="2 5" id="KW-0489">Methyltransferase</keyword>
<evidence type="ECO:0000313" key="8">
    <source>
        <dbReference type="EMBL" id="KGM07724.1"/>
    </source>
</evidence>
<keyword evidence="4 5" id="KW-0545">Nucleotide biosynthesis</keyword>
<accession>A0A0A0BKY2</accession>
<comment type="similarity">
    <text evidence="5">Belongs to the thymidylate synthase family. Bacterial-type ThyA subfamily.</text>
</comment>
<dbReference type="CDD" id="cd00351">
    <property type="entry name" value="TS_Pyrimidine_HMase"/>
    <property type="match status" value="1"/>
</dbReference>
<keyword evidence="5" id="KW-0963">Cytoplasm</keyword>
<feature type="binding site" evidence="5">
    <location>
        <position position="306"/>
    </location>
    <ligand>
        <name>(6R)-5,10-methylene-5,6,7,8-tetrahydrofolate</name>
        <dbReference type="ChEBI" id="CHEBI:15636"/>
    </ligand>
</feature>
<feature type="binding site" description="in other chain" evidence="5">
    <location>
        <position position="27"/>
    </location>
    <ligand>
        <name>dUMP</name>
        <dbReference type="ChEBI" id="CHEBI:246422"/>
        <note>ligand shared between dimeric partners</note>
    </ligand>
</feature>
<dbReference type="GO" id="GO:0006235">
    <property type="term" value="P:dTTP biosynthetic process"/>
    <property type="evidence" value="ECO:0007669"/>
    <property type="project" value="UniProtKB-UniRule"/>
</dbReference>
<dbReference type="InterPro" id="IPR000398">
    <property type="entry name" value="Thymidylate_synthase"/>
</dbReference>
<dbReference type="PANTHER" id="PTHR11548">
    <property type="entry name" value="THYMIDYLATE SYNTHASE 1"/>
    <property type="match status" value="1"/>
</dbReference>
<dbReference type="UniPathway" id="UPA00575"/>
<dbReference type="GO" id="GO:0006231">
    <property type="term" value="P:dTMP biosynthetic process"/>
    <property type="evidence" value="ECO:0007669"/>
    <property type="project" value="UniProtKB-UniRule"/>
</dbReference>
<dbReference type="NCBIfam" id="NF002497">
    <property type="entry name" value="PRK01827.1-3"/>
    <property type="match status" value="1"/>
</dbReference>
<feature type="active site" evidence="6">
    <location>
        <position position="187"/>
    </location>
</feature>
<reference evidence="8 9" key="1">
    <citation type="submission" date="2014-09" db="EMBL/GenBank/DDBJ databases">
        <authorList>
            <person name="Grob C."/>
            <person name="Taubert M."/>
            <person name="Howat A.M."/>
            <person name="Burns O.J."/>
            <person name="Dixon J.L."/>
            <person name="Chen Y."/>
            <person name="Murrell J.C."/>
        </authorList>
    </citation>
    <scope>NUCLEOTIDE SEQUENCE [LARGE SCALE GENOMIC DNA]</scope>
    <source>
        <strain evidence="8">L4</strain>
    </source>
</reference>
<dbReference type="InterPro" id="IPR023451">
    <property type="entry name" value="Thymidate_synth/dCMP_Mease_dom"/>
</dbReference>
<evidence type="ECO:0000256" key="3">
    <source>
        <dbReference type="ARBA" id="ARBA00022679"/>
    </source>
</evidence>
<dbReference type="Proteomes" id="UP000029999">
    <property type="component" value="Unassembled WGS sequence"/>
</dbReference>
<proteinExistence type="inferred from homology"/>
<dbReference type="HAMAP" id="MF_00008">
    <property type="entry name" value="Thymidy_synth_bact"/>
    <property type="match status" value="1"/>
</dbReference>
<keyword evidence="3 5" id="KW-0808">Transferase</keyword>
<comment type="subunit">
    <text evidence="5">Homodimer.</text>
</comment>
<comment type="function">
    <text evidence="5">Catalyzes the reductive methylation of 2'-deoxyuridine-5'-monophosphate (dUMP) to 2'-deoxythymidine-5'-monophosphate (dTMP) while utilizing 5,10-methylenetetrahydrofolate (mTHF) as the methyl donor and reductant in the reaction, yielding dihydrofolate (DHF) as a by-product. This enzymatic reaction provides an intracellular de novo source of dTMP, an essential precursor for DNA biosynthesis.</text>
</comment>
<dbReference type="PROSITE" id="PS00091">
    <property type="entry name" value="THYMIDYLATE_SYNTHASE"/>
    <property type="match status" value="1"/>
</dbReference>
<evidence type="ECO:0000256" key="6">
    <source>
        <dbReference type="PROSITE-ProRule" id="PRU10016"/>
    </source>
</evidence>
<evidence type="ECO:0000256" key="5">
    <source>
        <dbReference type="HAMAP-Rule" id="MF_00008"/>
    </source>
</evidence>
<comment type="caution">
    <text evidence="8">The sequence shown here is derived from an EMBL/GenBank/DDBJ whole genome shotgun (WGS) entry which is preliminary data.</text>
</comment>
<evidence type="ECO:0000256" key="4">
    <source>
        <dbReference type="ARBA" id="ARBA00022727"/>
    </source>
</evidence>
<dbReference type="SUPFAM" id="SSF55831">
    <property type="entry name" value="Thymidylate synthase/dCMP hydroxymethylase"/>
    <property type="match status" value="1"/>
</dbReference>
<feature type="domain" description="Thymidylate synthase/dCMP hydroxymethylase" evidence="7">
    <location>
        <begin position="9"/>
        <end position="307"/>
    </location>
</feature>
<dbReference type="PRINTS" id="PR00108">
    <property type="entry name" value="THYMDSNTHASE"/>
</dbReference>
<dbReference type="InterPro" id="IPR036926">
    <property type="entry name" value="Thymidate_synth/dCMP_Mease_sf"/>
</dbReference>
<evidence type="ECO:0000256" key="1">
    <source>
        <dbReference type="ARBA" id="ARBA00011947"/>
    </source>
</evidence>
<comment type="catalytic activity">
    <reaction evidence="5">
        <text>dUMP + (6R)-5,10-methylene-5,6,7,8-tetrahydrofolate = 7,8-dihydrofolate + dTMP</text>
        <dbReference type="Rhea" id="RHEA:12104"/>
        <dbReference type="ChEBI" id="CHEBI:15636"/>
        <dbReference type="ChEBI" id="CHEBI:57451"/>
        <dbReference type="ChEBI" id="CHEBI:63528"/>
        <dbReference type="ChEBI" id="CHEBI:246422"/>
        <dbReference type="EC" id="2.1.1.45"/>
    </reaction>
</comment>
<feature type="binding site" description="in other chain" evidence="5">
    <location>
        <begin position="209"/>
        <end position="212"/>
    </location>
    <ligand>
        <name>dUMP</name>
        <dbReference type="ChEBI" id="CHEBI:246422"/>
        <note>ligand shared between dimeric partners</note>
    </ligand>
</feature>
<feature type="binding site" description="in other chain" evidence="5">
    <location>
        <position position="220"/>
    </location>
    <ligand>
        <name>dUMP</name>
        <dbReference type="ChEBI" id="CHEBI:246422"/>
        <note>ligand shared between dimeric partners</note>
    </ligand>
</feature>
<dbReference type="GO" id="GO:0032259">
    <property type="term" value="P:methylation"/>
    <property type="evidence" value="ECO:0007669"/>
    <property type="project" value="UniProtKB-KW"/>
</dbReference>
<evidence type="ECO:0000313" key="9">
    <source>
        <dbReference type="Proteomes" id="UP000029999"/>
    </source>
</evidence>
<feature type="active site" description="Nucleophile" evidence="5">
    <location>
        <position position="187"/>
    </location>
</feature>
<feature type="binding site" description="in other chain" evidence="5">
    <location>
        <begin position="250"/>
        <end position="252"/>
    </location>
    <ligand>
        <name>dUMP</name>
        <dbReference type="ChEBI" id="CHEBI:246422"/>
        <note>ligand shared between dimeric partners</note>
    </ligand>
</feature>
<dbReference type="Pfam" id="PF00303">
    <property type="entry name" value="Thymidylat_synt"/>
    <property type="match status" value="1"/>
</dbReference>
<dbReference type="STRING" id="392484.LP43_0140"/>
<protein>
    <recommendedName>
        <fullName evidence="1 5">Thymidylate synthase</fullName>
        <shortName evidence="5">TS</shortName>
        <shortName evidence="5">TSase</shortName>
        <ecNumber evidence="1 5">2.1.1.45</ecNumber>
    </recommendedName>
</protein>